<evidence type="ECO:0000256" key="1">
    <source>
        <dbReference type="SAM" id="Phobius"/>
    </source>
</evidence>
<gene>
    <name evidence="2" type="ORF">MFU01_42100</name>
    <name evidence="3" type="ORF">SAMN05443572_105428</name>
</gene>
<evidence type="ECO:0000313" key="4">
    <source>
        <dbReference type="Proteomes" id="UP000183760"/>
    </source>
</evidence>
<dbReference type="Proteomes" id="UP000321514">
    <property type="component" value="Unassembled WGS sequence"/>
</dbReference>
<name>A0A511T6E0_MYXFU</name>
<proteinExistence type="predicted"/>
<feature type="transmembrane region" description="Helical" evidence="1">
    <location>
        <begin position="280"/>
        <end position="298"/>
    </location>
</feature>
<feature type="transmembrane region" description="Helical" evidence="1">
    <location>
        <begin position="48"/>
        <end position="69"/>
    </location>
</feature>
<reference evidence="2 5" key="2">
    <citation type="submission" date="2019-07" db="EMBL/GenBank/DDBJ databases">
        <title>Whole genome shotgun sequence of Myxococcus fulvus NBRC 100333.</title>
        <authorList>
            <person name="Hosoyama A."/>
            <person name="Uohara A."/>
            <person name="Ohji S."/>
            <person name="Ichikawa N."/>
        </authorList>
    </citation>
    <scope>NUCLEOTIDE SEQUENCE [LARGE SCALE GENOMIC DNA]</scope>
    <source>
        <strain evidence="2 5">NBRC 100333</strain>
    </source>
</reference>
<keyword evidence="1" id="KW-1133">Transmembrane helix</keyword>
<dbReference type="EMBL" id="FOIB01000005">
    <property type="protein sequence ID" value="SEU16069.1"/>
    <property type="molecule type" value="Genomic_DNA"/>
</dbReference>
<evidence type="ECO:0000313" key="2">
    <source>
        <dbReference type="EMBL" id="GEN09173.1"/>
    </source>
</evidence>
<dbReference type="Proteomes" id="UP000183760">
    <property type="component" value="Unassembled WGS sequence"/>
</dbReference>
<evidence type="ECO:0000313" key="5">
    <source>
        <dbReference type="Proteomes" id="UP000321514"/>
    </source>
</evidence>
<dbReference type="EMBL" id="BJXR01000033">
    <property type="protein sequence ID" value="GEN09173.1"/>
    <property type="molecule type" value="Genomic_DNA"/>
</dbReference>
<feature type="transmembrane region" description="Helical" evidence="1">
    <location>
        <begin position="180"/>
        <end position="198"/>
    </location>
</feature>
<feature type="transmembrane region" description="Helical" evidence="1">
    <location>
        <begin position="20"/>
        <end position="41"/>
    </location>
</feature>
<keyword evidence="4" id="KW-1185">Reference proteome</keyword>
<sequence>MSTRTDTATLSWGWVRNPRFDLFFILGTAGLGLAFSLAALARPSLFPVLLMVDVWLLGYHHVVSTFTRLGFDAESRRQHRFHLWVLPGLVFAATFAVYQAGGVWPLMSVYFYWQGWHYLRQSYGVSRILDRASKRPAAENPATAWMLYLLPLAGLLYRSAQGSTTFLKLEVRMLPVPWEVAWAAAACALVAFAAWAVLQARALRSGAGSPAQTLYLATHAGMFAVGYFAIPSLETGWLGLNVWHNAQYILIVWLFHNRRFKEQVSPEHRFLSTLSQSRRMLQYLVVCVALSALLYTFILRGLSWIPAASLLIVQTLNFHHYIVDSLIWKVRQPAVRRNLGLAA</sequence>
<protein>
    <submittedName>
        <fullName evidence="2">Uncharacterized protein</fullName>
    </submittedName>
</protein>
<accession>A0A511T6E0</accession>
<reference evidence="3 4" key="1">
    <citation type="submission" date="2016-10" db="EMBL/GenBank/DDBJ databases">
        <authorList>
            <person name="Varghese N."/>
            <person name="Submissions S."/>
        </authorList>
    </citation>
    <scope>NUCLEOTIDE SEQUENCE [LARGE SCALE GENOMIC DNA]</scope>
    <source>
        <strain evidence="3 4">DSM 16525</strain>
    </source>
</reference>
<organism evidence="2 5">
    <name type="scientific">Myxococcus fulvus</name>
    <dbReference type="NCBI Taxonomy" id="33"/>
    <lineage>
        <taxon>Bacteria</taxon>
        <taxon>Pseudomonadati</taxon>
        <taxon>Myxococcota</taxon>
        <taxon>Myxococcia</taxon>
        <taxon>Myxococcales</taxon>
        <taxon>Cystobacterineae</taxon>
        <taxon>Myxococcaceae</taxon>
        <taxon>Myxococcus</taxon>
    </lineage>
</organism>
<dbReference type="STRING" id="1334629.MFUL124B02_27415"/>
<evidence type="ECO:0000313" key="3">
    <source>
        <dbReference type="EMBL" id="SEU16069.1"/>
    </source>
</evidence>
<keyword evidence="1" id="KW-0812">Transmembrane</keyword>
<dbReference type="AlphaFoldDB" id="A0A511T6E0"/>
<feature type="transmembrane region" description="Helical" evidence="1">
    <location>
        <begin position="89"/>
        <end position="113"/>
    </location>
</feature>
<dbReference type="OrthoDB" id="127712at2"/>
<dbReference type="RefSeq" id="WP_074955281.1">
    <property type="nucleotide sequence ID" value="NZ_BJXR01000033.1"/>
</dbReference>
<keyword evidence="1" id="KW-0472">Membrane</keyword>
<comment type="caution">
    <text evidence="2">The sequence shown here is derived from an EMBL/GenBank/DDBJ whole genome shotgun (WGS) entry which is preliminary data.</text>
</comment>
<feature type="transmembrane region" description="Helical" evidence="1">
    <location>
        <begin position="210"/>
        <end position="230"/>
    </location>
</feature>